<feature type="compositionally biased region" description="Polar residues" evidence="3">
    <location>
        <begin position="141"/>
        <end position="156"/>
    </location>
</feature>
<dbReference type="InterPro" id="IPR007219">
    <property type="entry name" value="XnlR_reg_dom"/>
</dbReference>
<reference evidence="5" key="1">
    <citation type="submission" date="2023-06" db="EMBL/GenBank/DDBJ databases">
        <title>Genome-scale phylogeny and comparative genomics of the fungal order Sordariales.</title>
        <authorList>
            <consortium name="Lawrence Berkeley National Laboratory"/>
            <person name="Hensen N."/>
            <person name="Bonometti L."/>
            <person name="Westerberg I."/>
            <person name="Brannstrom I.O."/>
            <person name="Guillou S."/>
            <person name="Cros-Aarteil S."/>
            <person name="Calhoun S."/>
            <person name="Haridas S."/>
            <person name="Kuo A."/>
            <person name="Mondo S."/>
            <person name="Pangilinan J."/>
            <person name="Riley R."/>
            <person name="Labutti K."/>
            <person name="Andreopoulos B."/>
            <person name="Lipzen A."/>
            <person name="Chen C."/>
            <person name="Yanf M."/>
            <person name="Daum C."/>
            <person name="Ng V."/>
            <person name="Clum A."/>
            <person name="Steindorff A."/>
            <person name="Ohm R."/>
            <person name="Martin F."/>
            <person name="Silar P."/>
            <person name="Natvig D."/>
            <person name="Lalanne C."/>
            <person name="Gautier V."/>
            <person name="Ament-Velasquez S.L."/>
            <person name="Kruys A."/>
            <person name="Hutchinson M.I."/>
            <person name="Powell A.J."/>
            <person name="Barry K."/>
            <person name="Miller A.N."/>
            <person name="Grigoriev I.V."/>
            <person name="Debuchy R."/>
            <person name="Gladieux P."/>
            <person name="Thoren M.H."/>
            <person name="Johannesson H."/>
        </authorList>
    </citation>
    <scope>NUCLEOTIDE SEQUENCE</scope>
    <source>
        <strain evidence="5">8032-3</strain>
    </source>
</reference>
<keyword evidence="2" id="KW-0539">Nucleus</keyword>
<dbReference type="Proteomes" id="UP001244011">
    <property type="component" value="Unassembled WGS sequence"/>
</dbReference>
<feature type="region of interest" description="Disordered" evidence="3">
    <location>
        <begin position="700"/>
        <end position="720"/>
    </location>
</feature>
<evidence type="ECO:0000259" key="4">
    <source>
        <dbReference type="PROSITE" id="PS50048"/>
    </source>
</evidence>
<evidence type="ECO:0000256" key="3">
    <source>
        <dbReference type="SAM" id="MobiDB-lite"/>
    </source>
</evidence>
<dbReference type="GO" id="GO:0000981">
    <property type="term" value="F:DNA-binding transcription factor activity, RNA polymerase II-specific"/>
    <property type="evidence" value="ECO:0007669"/>
    <property type="project" value="InterPro"/>
</dbReference>
<feature type="region of interest" description="Disordered" evidence="3">
    <location>
        <begin position="866"/>
        <end position="938"/>
    </location>
</feature>
<evidence type="ECO:0000256" key="2">
    <source>
        <dbReference type="ARBA" id="ARBA00023242"/>
    </source>
</evidence>
<dbReference type="SUPFAM" id="SSF57701">
    <property type="entry name" value="Zn2/Cys6 DNA-binding domain"/>
    <property type="match status" value="1"/>
</dbReference>
<dbReference type="InterPro" id="IPR001138">
    <property type="entry name" value="Zn2Cys6_DnaBD"/>
</dbReference>
<feature type="region of interest" description="Disordered" evidence="3">
    <location>
        <begin position="66"/>
        <end position="88"/>
    </location>
</feature>
<proteinExistence type="predicted"/>
<dbReference type="GO" id="GO:0003677">
    <property type="term" value="F:DNA binding"/>
    <property type="evidence" value="ECO:0007669"/>
    <property type="project" value="InterPro"/>
</dbReference>
<gene>
    <name evidence="5" type="ORF">QBC33DRAFT_75478</name>
</gene>
<comment type="caution">
    <text evidence="5">The sequence shown here is derived from an EMBL/GenBank/DDBJ whole genome shotgun (WGS) entry which is preliminary data.</text>
</comment>
<evidence type="ECO:0000313" key="5">
    <source>
        <dbReference type="EMBL" id="KAK1767046.1"/>
    </source>
</evidence>
<dbReference type="CDD" id="cd12148">
    <property type="entry name" value="fungal_TF_MHR"/>
    <property type="match status" value="1"/>
</dbReference>
<evidence type="ECO:0000313" key="6">
    <source>
        <dbReference type="Proteomes" id="UP001244011"/>
    </source>
</evidence>
<feature type="region of interest" description="Disordered" evidence="3">
    <location>
        <begin position="103"/>
        <end position="178"/>
    </location>
</feature>
<evidence type="ECO:0000256" key="1">
    <source>
        <dbReference type="ARBA" id="ARBA00022723"/>
    </source>
</evidence>
<dbReference type="PROSITE" id="PS50048">
    <property type="entry name" value="ZN2_CY6_FUNGAL_2"/>
    <property type="match status" value="1"/>
</dbReference>
<feature type="domain" description="Zn(2)-C6 fungal-type" evidence="4">
    <location>
        <begin position="28"/>
        <end position="60"/>
    </location>
</feature>
<sequence>MASSTAVTETTDPKPKAANKVRKRAPKACLSCRARKVRCDVSQRGRPCMNCYLDSETCVVTGRASRFRRTQRDNPENVQAAFPPYAPDNIHHAPTAEEIVKSRATGKPVPDKDNASHTPENVGHRAEPLATPGPSVERPVTAQSQPQSQYNSQLLNGQPRPHPIARPNPYIAASLPSPSSQQPLQLNSDIVYSYYPFLSVSNLPNMFPQDVNYLELQGCFRVPTKAILDEFVQQYFLHVHPLLPLFNEGDFWDIYCQEGPVAASGQRISLLAFQSLIFASCNFVSRNSIKALGFTSIRTARAALYRRAKLLYDLESESSPICIAQAGLLLSFWSPLSGSGARKPNSTWLSIAIHHARAAEAHRYSSFTSSAPSGPNAVPVTQLKRQNTLKRIWWCCVIRDRVLPLCMRRGIQITRAHFDFDGNSPLGAADMADEVDRSKVYNSGTKRALIEIMAQVIDLCVLLTDMLVLVYPLDDTPGWGKMMGPNEMERVREAKFALRRWYKGATLKFPMFGGGSGARRSSNMGSDSGVVGGGREFYHDSVILYTNLMYMYYHSCRVALCHHEVLHLAIASTQPNDGITRDVSTIYENRHELQDAASGVTECLKELIQLRLARWLPISAVACTALPLVLHILDVKLSSPRPGSNDASGDAYSQSSLKQHRLNILIEAMKTYQPQYDGVDWISETTRHIINLAQLDAPPETAAAGSGDANADGSGNGTSNGNGNGTVCDWTDILTSHPSLYLRLALTMDLSLSKDRIPEEGDFPASLRGLFTGGFHPLQLIFGAKEREAQKQRQMLRPIPGSLSSMSAAGGPSNGYRTPGPGAARGGGVAPPRMMKEFLAGDQMLSFGMQMGIDMELDDTAMAGMCRTEGLPDSDLDSESDSQSQSHSDDDDDGQSGRSAAATSDDGGGCAAASPGGLAHGAEDGHHQHQHQHQHQQPAFQPFTAEEMDGLEAHVLDVFMLHNESPASYDGSGGSHHLKGATAELFGDALGQDTAGEWMEQAWADEGRRREGAADDGETARALLDAMKGGEILA</sequence>
<dbReference type="InterPro" id="IPR052761">
    <property type="entry name" value="Fungal_Detox/Toxin_TFs"/>
</dbReference>
<dbReference type="GeneID" id="85316231"/>
<dbReference type="AlphaFoldDB" id="A0AAJ0C3N9"/>
<feature type="compositionally biased region" description="Polar residues" evidence="3">
    <location>
        <begin position="1"/>
        <end position="10"/>
    </location>
</feature>
<dbReference type="Pfam" id="PF04082">
    <property type="entry name" value="Fungal_trans"/>
    <property type="match status" value="1"/>
</dbReference>
<organism evidence="5 6">
    <name type="scientific">Phialemonium atrogriseum</name>
    <dbReference type="NCBI Taxonomy" id="1093897"/>
    <lineage>
        <taxon>Eukaryota</taxon>
        <taxon>Fungi</taxon>
        <taxon>Dikarya</taxon>
        <taxon>Ascomycota</taxon>
        <taxon>Pezizomycotina</taxon>
        <taxon>Sordariomycetes</taxon>
        <taxon>Sordariomycetidae</taxon>
        <taxon>Cephalothecales</taxon>
        <taxon>Cephalothecaceae</taxon>
        <taxon>Phialemonium</taxon>
    </lineage>
</organism>
<dbReference type="GO" id="GO:0008270">
    <property type="term" value="F:zinc ion binding"/>
    <property type="evidence" value="ECO:0007669"/>
    <property type="project" value="InterPro"/>
</dbReference>
<feature type="compositionally biased region" description="Low complexity" evidence="3">
    <location>
        <begin position="702"/>
        <end position="713"/>
    </location>
</feature>
<dbReference type="PROSITE" id="PS00463">
    <property type="entry name" value="ZN2_CY6_FUNGAL_1"/>
    <property type="match status" value="1"/>
</dbReference>
<dbReference type="PANTHER" id="PTHR47425:SF2">
    <property type="entry name" value="FARB-RELATED"/>
    <property type="match status" value="1"/>
</dbReference>
<accession>A0AAJ0C3N9</accession>
<dbReference type="Gene3D" id="4.10.240.10">
    <property type="entry name" value="Zn(2)-C6 fungal-type DNA-binding domain"/>
    <property type="match status" value="1"/>
</dbReference>
<dbReference type="GO" id="GO:0006351">
    <property type="term" value="P:DNA-templated transcription"/>
    <property type="evidence" value="ECO:0007669"/>
    <property type="project" value="InterPro"/>
</dbReference>
<dbReference type="InterPro" id="IPR036864">
    <property type="entry name" value="Zn2-C6_fun-type_DNA-bd_sf"/>
</dbReference>
<keyword evidence="6" id="KW-1185">Reference proteome</keyword>
<keyword evidence="1" id="KW-0479">Metal-binding</keyword>
<protein>
    <recommendedName>
        <fullName evidence="4">Zn(2)-C6 fungal-type domain-containing protein</fullName>
    </recommendedName>
</protein>
<dbReference type="Pfam" id="PF00172">
    <property type="entry name" value="Zn_clus"/>
    <property type="match status" value="1"/>
</dbReference>
<dbReference type="CDD" id="cd00067">
    <property type="entry name" value="GAL4"/>
    <property type="match status" value="1"/>
</dbReference>
<feature type="region of interest" description="Disordered" evidence="3">
    <location>
        <begin position="1"/>
        <end position="24"/>
    </location>
</feature>
<feature type="region of interest" description="Disordered" evidence="3">
    <location>
        <begin position="800"/>
        <end position="828"/>
    </location>
</feature>
<dbReference type="PANTHER" id="PTHR47425">
    <property type="entry name" value="FARB-RELATED"/>
    <property type="match status" value="1"/>
</dbReference>
<dbReference type="RefSeq" id="XP_060283259.1">
    <property type="nucleotide sequence ID" value="XM_060433044.1"/>
</dbReference>
<dbReference type="SMART" id="SM00066">
    <property type="entry name" value="GAL4"/>
    <property type="match status" value="1"/>
</dbReference>
<name>A0AAJ0C3N9_9PEZI</name>
<dbReference type="EMBL" id="MU839009">
    <property type="protein sequence ID" value="KAK1767046.1"/>
    <property type="molecule type" value="Genomic_DNA"/>
</dbReference>